<reference evidence="1 2" key="1">
    <citation type="journal article" date="2020" name="Mol. Biol. Evol.">
        <title>Interspecific Gene Flow and the Evolution of Specialization in Black and White Rhinoceros.</title>
        <authorList>
            <person name="Moodley Y."/>
            <person name="Westbury M.V."/>
            <person name="Russo I.M."/>
            <person name="Gopalakrishnan S."/>
            <person name="Rakotoarivelo A."/>
            <person name="Olsen R.A."/>
            <person name="Prost S."/>
            <person name="Tunstall T."/>
            <person name="Ryder O.A."/>
            <person name="Dalen L."/>
            <person name="Bruford M.W."/>
        </authorList>
    </citation>
    <scope>NUCLEOTIDE SEQUENCE [LARGE SCALE GENOMIC DNA]</scope>
    <source>
        <strain evidence="1">SBR-YM</strain>
        <tissue evidence="1">Skin</tissue>
    </source>
</reference>
<sequence>MSAWCPCRGCASASPRSCPLLQRCCVLHGAREDGMEGLVNALNCIGLVSLLKLLKSLKILVDDRIIMRDLQDQDILLVDCYNSAPNPLIYALFYSWFRRAIKLNIIGQVVKNSSSTINLLSKRPNYQTEEFGDMLGISQ</sequence>
<evidence type="ECO:0000313" key="2">
    <source>
        <dbReference type="Proteomes" id="UP000551758"/>
    </source>
</evidence>
<keyword evidence="2" id="KW-1185">Reference proteome</keyword>
<name>A0A7J7EWI7_DICBM</name>
<organism evidence="1 2">
    <name type="scientific">Diceros bicornis minor</name>
    <name type="common">South-central black rhinoceros</name>
    <dbReference type="NCBI Taxonomy" id="77932"/>
    <lineage>
        <taxon>Eukaryota</taxon>
        <taxon>Metazoa</taxon>
        <taxon>Chordata</taxon>
        <taxon>Craniata</taxon>
        <taxon>Vertebrata</taxon>
        <taxon>Euteleostomi</taxon>
        <taxon>Mammalia</taxon>
        <taxon>Eutheria</taxon>
        <taxon>Laurasiatheria</taxon>
        <taxon>Perissodactyla</taxon>
        <taxon>Rhinocerotidae</taxon>
        <taxon>Diceros</taxon>
    </lineage>
</organism>
<evidence type="ECO:0000313" key="1">
    <source>
        <dbReference type="EMBL" id="KAF5920047.1"/>
    </source>
</evidence>
<dbReference type="EMBL" id="JACDTQ010002174">
    <property type="protein sequence ID" value="KAF5920047.1"/>
    <property type="molecule type" value="Genomic_DNA"/>
</dbReference>
<comment type="caution">
    <text evidence="1">The sequence shown here is derived from an EMBL/GenBank/DDBJ whole genome shotgun (WGS) entry which is preliminary data.</text>
</comment>
<proteinExistence type="predicted"/>
<dbReference type="Proteomes" id="UP000551758">
    <property type="component" value="Unassembled WGS sequence"/>
</dbReference>
<dbReference type="AlphaFoldDB" id="A0A7J7EWI7"/>
<gene>
    <name evidence="1" type="ORF">HPG69_014414</name>
</gene>
<accession>A0A7J7EWI7</accession>
<protein>
    <submittedName>
        <fullName evidence="1">Uncharacterized protein</fullName>
    </submittedName>
</protein>